<dbReference type="Proteomes" id="UP000187406">
    <property type="component" value="Unassembled WGS sequence"/>
</dbReference>
<dbReference type="OrthoDB" id="15688at2759"/>
<dbReference type="InterPro" id="IPR033744">
    <property type="entry name" value="RRM_RBM8"/>
</dbReference>
<organism evidence="8 9">
    <name type="scientific">Cephalotus follicularis</name>
    <name type="common">Albany pitcher plant</name>
    <dbReference type="NCBI Taxonomy" id="3775"/>
    <lineage>
        <taxon>Eukaryota</taxon>
        <taxon>Viridiplantae</taxon>
        <taxon>Streptophyta</taxon>
        <taxon>Embryophyta</taxon>
        <taxon>Tracheophyta</taxon>
        <taxon>Spermatophyta</taxon>
        <taxon>Magnoliopsida</taxon>
        <taxon>eudicotyledons</taxon>
        <taxon>Gunneridae</taxon>
        <taxon>Pentapetalae</taxon>
        <taxon>rosids</taxon>
        <taxon>fabids</taxon>
        <taxon>Oxalidales</taxon>
        <taxon>Cephalotaceae</taxon>
        <taxon>Cephalotus</taxon>
    </lineage>
</organism>
<dbReference type="Gene3D" id="3.30.70.330">
    <property type="match status" value="1"/>
</dbReference>
<reference evidence="9" key="1">
    <citation type="submission" date="2016-04" db="EMBL/GenBank/DDBJ databases">
        <title>Cephalotus genome sequencing.</title>
        <authorList>
            <person name="Fukushima K."/>
            <person name="Hasebe M."/>
            <person name="Fang X."/>
        </authorList>
    </citation>
    <scope>NUCLEOTIDE SEQUENCE [LARGE SCALE GENOMIC DNA]</scope>
    <source>
        <strain evidence="9">cv. St1</strain>
    </source>
</reference>
<protein>
    <submittedName>
        <fullName evidence="8">RRM_1 domain-containing protein</fullName>
    </submittedName>
</protein>
<keyword evidence="9" id="KW-1185">Reference proteome</keyword>
<dbReference type="InterPro" id="IPR035979">
    <property type="entry name" value="RBD_domain_sf"/>
</dbReference>
<gene>
    <name evidence="8" type="ORF">CFOL_v3_32246</name>
</gene>
<dbReference type="PROSITE" id="PS50102">
    <property type="entry name" value="RRM"/>
    <property type="match status" value="1"/>
</dbReference>
<evidence type="ECO:0000313" key="8">
    <source>
        <dbReference type="EMBL" id="GAV88825.1"/>
    </source>
</evidence>
<dbReference type="GO" id="GO:0005634">
    <property type="term" value="C:nucleus"/>
    <property type="evidence" value="ECO:0007669"/>
    <property type="project" value="UniProtKB-SubCell"/>
</dbReference>
<dbReference type="GO" id="GO:0003729">
    <property type="term" value="F:mRNA binding"/>
    <property type="evidence" value="ECO:0007669"/>
    <property type="project" value="InterPro"/>
</dbReference>
<evidence type="ECO:0000256" key="6">
    <source>
        <dbReference type="PROSITE-ProRule" id="PRU00176"/>
    </source>
</evidence>
<evidence type="ECO:0000256" key="1">
    <source>
        <dbReference type="ARBA" id="ARBA00004123"/>
    </source>
</evidence>
<dbReference type="SUPFAM" id="SSF54928">
    <property type="entry name" value="RNA-binding domain, RBD"/>
    <property type="match status" value="1"/>
</dbReference>
<comment type="subcellular location">
    <subcellularLocation>
        <location evidence="2">Cytoplasm</location>
    </subcellularLocation>
    <subcellularLocation>
        <location evidence="1">Nucleus</location>
    </subcellularLocation>
</comment>
<keyword evidence="4 6" id="KW-0694">RNA-binding</keyword>
<dbReference type="SMART" id="SM00360">
    <property type="entry name" value="RRM"/>
    <property type="match status" value="1"/>
</dbReference>
<dbReference type="AlphaFoldDB" id="A0A1Q3D8R8"/>
<dbReference type="CDD" id="cd12324">
    <property type="entry name" value="RRM_RBM8"/>
    <property type="match status" value="1"/>
</dbReference>
<dbReference type="GO" id="GO:0005737">
    <property type="term" value="C:cytoplasm"/>
    <property type="evidence" value="ECO:0007669"/>
    <property type="project" value="UniProtKB-SubCell"/>
</dbReference>
<evidence type="ECO:0000256" key="3">
    <source>
        <dbReference type="ARBA" id="ARBA00022490"/>
    </source>
</evidence>
<evidence type="ECO:0000259" key="7">
    <source>
        <dbReference type="PROSITE" id="PS50102"/>
    </source>
</evidence>
<keyword evidence="5" id="KW-0539">Nucleus</keyword>
<proteinExistence type="predicted"/>
<dbReference type="PANTHER" id="PTHR45894">
    <property type="entry name" value="RNA-BINDING PROTEIN 8A"/>
    <property type="match status" value="1"/>
</dbReference>
<dbReference type="InterPro" id="IPR012677">
    <property type="entry name" value="Nucleotide-bd_a/b_plait_sf"/>
</dbReference>
<evidence type="ECO:0000256" key="2">
    <source>
        <dbReference type="ARBA" id="ARBA00004496"/>
    </source>
</evidence>
<feature type="domain" description="RRM" evidence="7">
    <location>
        <begin position="50"/>
        <end position="128"/>
    </location>
</feature>
<evidence type="ECO:0000313" key="9">
    <source>
        <dbReference type="Proteomes" id="UP000187406"/>
    </source>
</evidence>
<evidence type="ECO:0000256" key="5">
    <source>
        <dbReference type="ARBA" id="ARBA00023242"/>
    </source>
</evidence>
<dbReference type="InterPro" id="IPR000504">
    <property type="entry name" value="RRM_dom"/>
</dbReference>
<dbReference type="InParanoid" id="A0A1Q3D8R8"/>
<dbReference type="GO" id="GO:0006396">
    <property type="term" value="P:RNA processing"/>
    <property type="evidence" value="ECO:0007669"/>
    <property type="project" value="InterPro"/>
</dbReference>
<evidence type="ECO:0000256" key="4">
    <source>
        <dbReference type="ARBA" id="ARBA00022884"/>
    </source>
</evidence>
<keyword evidence="3" id="KW-0963">Cytoplasm</keyword>
<dbReference type="InterPro" id="IPR008111">
    <property type="entry name" value="RNA-bd_8"/>
</dbReference>
<name>A0A1Q3D8R8_CEPFO</name>
<comment type="caution">
    <text evidence="8">The sequence shown here is derived from an EMBL/GenBank/DDBJ whole genome shotgun (WGS) entry which is preliminary data.</text>
</comment>
<sequence>MERMQNDDVFMAEVEEDTEMVPRRRIKARGFTDRTLKSLHHSPLRSVEGWIILVTGVHEEAQEDDLLNEFCQYGEVKNLHLNLDRRSGYVKGYALIEYESFEAAQAAISGMNGAGLFGQTISVDWAFKTGSSIGMRRSPLTDRSRSPRRIY</sequence>
<dbReference type="Pfam" id="PF00076">
    <property type="entry name" value="RRM_1"/>
    <property type="match status" value="1"/>
</dbReference>
<dbReference type="STRING" id="3775.A0A1Q3D8R8"/>
<dbReference type="EMBL" id="BDDD01005082">
    <property type="protein sequence ID" value="GAV88825.1"/>
    <property type="molecule type" value="Genomic_DNA"/>
</dbReference>
<accession>A0A1Q3D8R8</accession>